<keyword evidence="1" id="KW-0472">Membrane</keyword>
<dbReference type="EMBL" id="AMCI01001105">
    <property type="protein sequence ID" value="EJX06632.1"/>
    <property type="molecule type" value="Genomic_DNA"/>
</dbReference>
<name>J9GGT1_9ZZZZ</name>
<comment type="caution">
    <text evidence="2">The sequence shown here is derived from an EMBL/GenBank/DDBJ whole genome shotgun (WGS) entry which is preliminary data.</text>
</comment>
<sequence length="158" mass="18144">MDWMLSNDAEYVGKSVGSLLQRFGNNTLQEEVDFCTYCDAHLRLVIGNGDELNPEVEGNGRTFTGEFDALGLFTLYDTQSEFAYRRGKKDTVLVKLHIVQLLLGFFQLVCWYLGGNLFHDNWIGEHLLQTLKIAQIRETTIEDINVLLNYFDFAFIFA</sequence>
<accession>J9GGT1</accession>
<keyword evidence="1" id="KW-1133">Transmembrane helix</keyword>
<proteinExistence type="predicted"/>
<dbReference type="AlphaFoldDB" id="J9GGT1"/>
<evidence type="ECO:0000256" key="1">
    <source>
        <dbReference type="SAM" id="Phobius"/>
    </source>
</evidence>
<evidence type="ECO:0000313" key="2">
    <source>
        <dbReference type="EMBL" id="EJX06632.1"/>
    </source>
</evidence>
<feature type="transmembrane region" description="Helical" evidence="1">
    <location>
        <begin position="92"/>
        <end position="114"/>
    </location>
</feature>
<keyword evidence="1" id="KW-0812">Transmembrane</keyword>
<protein>
    <submittedName>
        <fullName evidence="2">Uncharacterized protein</fullName>
    </submittedName>
</protein>
<reference evidence="2" key="1">
    <citation type="journal article" date="2012" name="PLoS ONE">
        <title>Gene sets for utilization of primary and secondary nutrition supplies in the distal gut of endangered iberian lynx.</title>
        <authorList>
            <person name="Alcaide M."/>
            <person name="Messina E."/>
            <person name="Richter M."/>
            <person name="Bargiela R."/>
            <person name="Peplies J."/>
            <person name="Huws S.A."/>
            <person name="Newbold C.J."/>
            <person name="Golyshin P.N."/>
            <person name="Simon M.A."/>
            <person name="Lopez G."/>
            <person name="Yakimov M.M."/>
            <person name="Ferrer M."/>
        </authorList>
    </citation>
    <scope>NUCLEOTIDE SEQUENCE</scope>
</reference>
<organism evidence="2">
    <name type="scientific">gut metagenome</name>
    <dbReference type="NCBI Taxonomy" id="749906"/>
    <lineage>
        <taxon>unclassified sequences</taxon>
        <taxon>metagenomes</taxon>
        <taxon>organismal metagenomes</taxon>
    </lineage>
</organism>
<gene>
    <name evidence="2" type="ORF">EVA_05260</name>
</gene>